<gene>
    <name evidence="5" type="ORF">EK403_12690</name>
</gene>
<organism evidence="5 6">
    <name type="scientific">Hansschlegelia zhihuaiae</name>
    <dbReference type="NCBI Taxonomy" id="405005"/>
    <lineage>
        <taxon>Bacteria</taxon>
        <taxon>Pseudomonadati</taxon>
        <taxon>Pseudomonadota</taxon>
        <taxon>Alphaproteobacteria</taxon>
        <taxon>Hyphomicrobiales</taxon>
        <taxon>Methylopilaceae</taxon>
        <taxon>Hansschlegelia</taxon>
    </lineage>
</organism>
<dbReference type="OrthoDB" id="9802624at2"/>
<name>A0A4Q0MHJ5_9HYPH</name>
<dbReference type="PANTHER" id="PTHR30502">
    <property type="entry name" value="2-KETO-3-DEOXY-L-RHAMNONATE ALDOLASE"/>
    <property type="match status" value="1"/>
</dbReference>
<dbReference type="InterPro" id="IPR050251">
    <property type="entry name" value="HpcH-HpaI_aldolase"/>
</dbReference>
<evidence type="ECO:0000259" key="4">
    <source>
        <dbReference type="Pfam" id="PF03328"/>
    </source>
</evidence>
<dbReference type="GO" id="GO:0046872">
    <property type="term" value="F:metal ion binding"/>
    <property type="evidence" value="ECO:0007669"/>
    <property type="project" value="UniProtKB-KW"/>
</dbReference>
<dbReference type="Proteomes" id="UP000289708">
    <property type="component" value="Unassembled WGS sequence"/>
</dbReference>
<evidence type="ECO:0000313" key="5">
    <source>
        <dbReference type="EMBL" id="RXF72990.1"/>
    </source>
</evidence>
<dbReference type="InterPro" id="IPR040442">
    <property type="entry name" value="Pyrv_kinase-like_dom_sf"/>
</dbReference>
<feature type="signal peptide" evidence="3">
    <location>
        <begin position="1"/>
        <end position="30"/>
    </location>
</feature>
<accession>A0A4Q0MHJ5</accession>
<dbReference type="InterPro" id="IPR015813">
    <property type="entry name" value="Pyrv/PenolPyrv_kinase-like_dom"/>
</dbReference>
<feature type="domain" description="HpcH/HpaI aldolase/citrate lyase" evidence="4">
    <location>
        <begin position="79"/>
        <end position="240"/>
    </location>
</feature>
<proteinExistence type="predicted"/>
<dbReference type="Pfam" id="PF03328">
    <property type="entry name" value="HpcH_HpaI"/>
    <property type="match status" value="1"/>
</dbReference>
<dbReference type="GO" id="GO:0016832">
    <property type="term" value="F:aldehyde-lyase activity"/>
    <property type="evidence" value="ECO:0007669"/>
    <property type="project" value="TreeGrafter"/>
</dbReference>
<reference evidence="5 6" key="1">
    <citation type="submission" date="2018-12" db="EMBL/GenBank/DDBJ databases">
        <title>bacterium Hansschlegelia zhihuaiae S113.</title>
        <authorList>
            <person name="He J."/>
        </authorList>
    </citation>
    <scope>NUCLEOTIDE SEQUENCE [LARGE SCALE GENOMIC DNA]</scope>
    <source>
        <strain evidence="5 6">S 113</strain>
    </source>
</reference>
<keyword evidence="6" id="KW-1185">Reference proteome</keyword>
<evidence type="ECO:0000256" key="1">
    <source>
        <dbReference type="ARBA" id="ARBA00022723"/>
    </source>
</evidence>
<dbReference type="EMBL" id="RYFI01000011">
    <property type="protein sequence ID" value="RXF72990.1"/>
    <property type="molecule type" value="Genomic_DNA"/>
</dbReference>
<dbReference type="InterPro" id="IPR005000">
    <property type="entry name" value="Aldolase/citrate-lyase_domain"/>
</dbReference>
<evidence type="ECO:0000256" key="2">
    <source>
        <dbReference type="ARBA" id="ARBA00023239"/>
    </source>
</evidence>
<dbReference type="Gene3D" id="3.20.20.60">
    <property type="entry name" value="Phosphoenolpyruvate-binding domains"/>
    <property type="match status" value="1"/>
</dbReference>
<keyword evidence="1" id="KW-0479">Metal-binding</keyword>
<evidence type="ECO:0000256" key="3">
    <source>
        <dbReference type="SAM" id="SignalP"/>
    </source>
</evidence>
<keyword evidence="2" id="KW-0456">Lyase</keyword>
<dbReference type="SUPFAM" id="SSF51621">
    <property type="entry name" value="Phosphoenolpyruvate/pyruvate domain"/>
    <property type="match status" value="1"/>
</dbReference>
<keyword evidence="3" id="KW-0732">Signal</keyword>
<dbReference type="PANTHER" id="PTHR30502:SF8">
    <property type="entry name" value="SYNTHASE, PUTATIVE-RELATED"/>
    <property type="match status" value="1"/>
</dbReference>
<protein>
    <recommendedName>
        <fullName evidence="4">HpcH/HpaI aldolase/citrate lyase domain-containing protein</fullName>
    </recommendedName>
</protein>
<feature type="chain" id="PRO_5020865088" description="HpcH/HpaI aldolase/citrate lyase domain-containing protein" evidence="3">
    <location>
        <begin position="31"/>
        <end position="288"/>
    </location>
</feature>
<evidence type="ECO:0000313" key="6">
    <source>
        <dbReference type="Proteomes" id="UP000289708"/>
    </source>
</evidence>
<comment type="caution">
    <text evidence="5">The sequence shown here is derived from an EMBL/GenBank/DDBJ whole genome shotgun (WGS) entry which is preliminary data.</text>
</comment>
<sequence length="288" mass="31187">MLRRMRVFGAAAAGVAAALLFGIQPAPAQAGGIDPDTWVYGPRNDDTTGGLIWNPAKRQMNKGKDVIGPVVSTSDLATMNETYCSQASQKDADYTWTEMQHSGIDWGDAWRMWAYGSSDKCAGRKAVPGARVAYTDEREIQHALDGGAMVLVVPTVDTVEEAKEVVQWTYFPPMGRRSQGGSQTATVLAPWLPAGVSYRQTFNNNIVLIVMIETIEGVKNAAKIAQVPGIHAVYAASGDIGNFSGYIEGDKQYERLISHIGKVTLAAGKRLCGPISWRTRPGFTCFLK</sequence>
<dbReference type="GO" id="GO:0005737">
    <property type="term" value="C:cytoplasm"/>
    <property type="evidence" value="ECO:0007669"/>
    <property type="project" value="TreeGrafter"/>
</dbReference>
<dbReference type="AlphaFoldDB" id="A0A4Q0MHJ5"/>